<evidence type="ECO:0000313" key="1">
    <source>
        <dbReference type="EMBL" id="MEX4008459.1"/>
    </source>
</evidence>
<comment type="caution">
    <text evidence="1">The sequence shown here is derived from an EMBL/GenBank/DDBJ whole genome shotgun (WGS) entry which is preliminary data.</text>
</comment>
<reference evidence="1 2" key="1">
    <citation type="submission" date="2024-01" db="EMBL/GenBank/DDBJ databases">
        <title>New evidence supports the origin of RcGTA from prophage.</title>
        <authorList>
            <person name="Xu Y."/>
            <person name="Liu B."/>
            <person name="Chen F."/>
        </authorList>
    </citation>
    <scope>NUCLEOTIDE SEQUENCE [LARGE SCALE GENOMIC DNA]</scope>
    <source>
        <strain evidence="1 2">CBW1107-2</strain>
    </source>
</reference>
<sequence length="119" mass="12549">MKAEANTPGSSIPTILDVMEAVSARLTDAVLDPTNPEELDAVTGAIAQVYGGGASTEAQLSNLIIYARGCHEMAAIYRVQGNDDNADLYHAIGQDMLTKALFAVENLTVQSLDILGGRQ</sequence>
<name>A0ABV3WWL1_9HYPH</name>
<dbReference type="EMBL" id="JAZHFV010000004">
    <property type="protein sequence ID" value="MEX4008459.1"/>
    <property type="molecule type" value="Genomic_DNA"/>
</dbReference>
<protein>
    <submittedName>
        <fullName evidence="1">Uncharacterized protein</fullName>
    </submittedName>
</protein>
<dbReference type="Proteomes" id="UP001559025">
    <property type="component" value="Unassembled WGS sequence"/>
</dbReference>
<organism evidence="1 2">
    <name type="scientific">Neoaquamicrobium sediminum</name>
    <dbReference type="NCBI Taxonomy" id="1849104"/>
    <lineage>
        <taxon>Bacteria</taxon>
        <taxon>Pseudomonadati</taxon>
        <taxon>Pseudomonadota</taxon>
        <taxon>Alphaproteobacteria</taxon>
        <taxon>Hyphomicrobiales</taxon>
        <taxon>Phyllobacteriaceae</taxon>
        <taxon>Neoaquamicrobium</taxon>
    </lineage>
</organism>
<evidence type="ECO:0000313" key="2">
    <source>
        <dbReference type="Proteomes" id="UP001559025"/>
    </source>
</evidence>
<gene>
    <name evidence="1" type="ORF">V1479_14185</name>
</gene>
<keyword evidence="2" id="KW-1185">Reference proteome</keyword>
<proteinExistence type="predicted"/>
<accession>A0ABV3WWL1</accession>
<dbReference type="RefSeq" id="WP_368803458.1">
    <property type="nucleotide sequence ID" value="NZ_JAZHFV010000004.1"/>
</dbReference>